<evidence type="ECO:0000259" key="2">
    <source>
        <dbReference type="Pfam" id="PF07853"/>
    </source>
</evidence>
<feature type="transmembrane region" description="Helical" evidence="1">
    <location>
        <begin position="86"/>
        <end position="104"/>
    </location>
</feature>
<name>A0A3Q9BIP2_9LACT</name>
<keyword evidence="1" id="KW-1133">Transmembrane helix</keyword>
<protein>
    <submittedName>
        <fullName evidence="4">DUF1648 domain-containing protein</fullName>
    </submittedName>
</protein>
<feature type="transmembrane region" description="Helical" evidence="1">
    <location>
        <begin position="190"/>
        <end position="210"/>
    </location>
</feature>
<feature type="transmembrane region" description="Helical" evidence="1">
    <location>
        <begin position="146"/>
        <end position="165"/>
    </location>
</feature>
<feature type="transmembrane region" description="Helical" evidence="1">
    <location>
        <begin position="243"/>
        <end position="264"/>
    </location>
</feature>
<dbReference type="EMBL" id="CP034465">
    <property type="protein sequence ID" value="AZP03266.1"/>
    <property type="molecule type" value="Genomic_DNA"/>
</dbReference>
<feature type="transmembrane region" description="Helical" evidence="1">
    <location>
        <begin position="6"/>
        <end position="25"/>
    </location>
</feature>
<keyword evidence="1" id="KW-0812">Transmembrane</keyword>
<accession>A0A3Q9BIP2</accession>
<feature type="transmembrane region" description="Helical" evidence="1">
    <location>
        <begin position="358"/>
        <end position="377"/>
    </location>
</feature>
<keyword evidence="1" id="KW-0472">Membrane</keyword>
<dbReference type="PANTHER" id="PTHR37810">
    <property type="entry name" value="IMMUNITY PROTEIN SDPI"/>
    <property type="match status" value="1"/>
</dbReference>
<dbReference type="OrthoDB" id="157646at2"/>
<dbReference type="GO" id="GO:0009636">
    <property type="term" value="P:response to toxic substance"/>
    <property type="evidence" value="ECO:0007669"/>
    <property type="project" value="TreeGrafter"/>
</dbReference>
<dbReference type="PANTHER" id="PTHR37810:SF9">
    <property type="entry name" value="MEMBRANE PROTEIN"/>
    <property type="match status" value="1"/>
</dbReference>
<organism evidence="4 5">
    <name type="scientific">Jeotgalibaca ciconiae</name>
    <dbReference type="NCBI Taxonomy" id="2496265"/>
    <lineage>
        <taxon>Bacteria</taxon>
        <taxon>Bacillati</taxon>
        <taxon>Bacillota</taxon>
        <taxon>Bacilli</taxon>
        <taxon>Lactobacillales</taxon>
        <taxon>Carnobacteriaceae</taxon>
        <taxon>Jeotgalibaca</taxon>
    </lineage>
</organism>
<reference evidence="5" key="1">
    <citation type="submission" date="2018-12" db="EMBL/GenBank/DDBJ databases">
        <title>Complete genome sequencing of Jeotgalibaca sp. H21T32.</title>
        <authorList>
            <person name="Bae J.-W."/>
            <person name="Lee S.-Y."/>
        </authorList>
    </citation>
    <scope>NUCLEOTIDE SEQUENCE [LARGE SCALE GENOMIC DNA]</scope>
    <source>
        <strain evidence="5">H21T32</strain>
    </source>
</reference>
<evidence type="ECO:0000259" key="3">
    <source>
        <dbReference type="Pfam" id="PF19124"/>
    </source>
</evidence>
<feature type="transmembrane region" description="Helical" evidence="1">
    <location>
        <begin position="270"/>
        <end position="293"/>
    </location>
</feature>
<evidence type="ECO:0000256" key="1">
    <source>
        <dbReference type="SAM" id="Phobius"/>
    </source>
</evidence>
<dbReference type="RefSeq" id="WP_126108367.1">
    <property type="nucleotide sequence ID" value="NZ_CP034465.1"/>
</dbReference>
<gene>
    <name evidence="4" type="ORF">EJN90_00505</name>
</gene>
<dbReference type="InterPro" id="IPR043831">
    <property type="entry name" value="DUF5808"/>
</dbReference>
<proteinExistence type="predicted"/>
<dbReference type="InterPro" id="IPR012867">
    <property type="entry name" value="DUF1648"/>
</dbReference>
<dbReference type="KEGG" id="jeh:EJN90_00505"/>
<feature type="domain" description="DUF5808" evidence="3">
    <location>
        <begin position="333"/>
        <end position="358"/>
    </location>
</feature>
<sequence length="379" mass="44332">MWTFILLMFFTMLFMGVTIGITPLVSRRSTPFGVSVPKQFLKDDFIVRLVKRYAIINIAISFFLALPLLLIPFYLEENKVDMVISIYLIIIIFLFMIVSFLIYLKYRKELMKWKKTLPIDEVSIKKKIVIDSNYHEKLKMTPSSAFVLWQLVIIIVTVVISLMNYDRIPDQIPINFDSNFQANHYVEKSFLTVLSFPLLQVLFIPIFYFAHYSFIKSRQKLSPLAPVISSEKSRRYRQAWSKFSFLIAISTQLLISSLFLSSVLIDEKYFWLQIIVVALYLLLTIGSTFYLSIKYGQGGEKLKLSESEDEDSQYYQDPEEDEKWIAGMFYYNPDDAAVFVEKRYGIGTTINLARWQGWAFVLGILLLTLIMIIWSFLLE</sequence>
<dbReference type="AlphaFoldDB" id="A0A3Q9BIP2"/>
<dbReference type="Pfam" id="PF07853">
    <property type="entry name" value="DUF1648"/>
    <property type="match status" value="1"/>
</dbReference>
<dbReference type="Pfam" id="PF19124">
    <property type="entry name" value="DUF5808"/>
    <property type="match status" value="1"/>
</dbReference>
<dbReference type="Proteomes" id="UP000273326">
    <property type="component" value="Chromosome"/>
</dbReference>
<evidence type="ECO:0000313" key="5">
    <source>
        <dbReference type="Proteomes" id="UP000273326"/>
    </source>
</evidence>
<feature type="transmembrane region" description="Helical" evidence="1">
    <location>
        <begin position="54"/>
        <end position="74"/>
    </location>
</feature>
<keyword evidence="5" id="KW-1185">Reference proteome</keyword>
<evidence type="ECO:0000313" key="4">
    <source>
        <dbReference type="EMBL" id="AZP03266.1"/>
    </source>
</evidence>
<feature type="domain" description="DUF1648" evidence="2">
    <location>
        <begin position="152"/>
        <end position="200"/>
    </location>
</feature>